<gene>
    <name evidence="1" type="ORF">FTUN_0437</name>
</gene>
<protein>
    <submittedName>
        <fullName evidence="1">Uncharacterized protein</fullName>
    </submittedName>
</protein>
<dbReference type="AlphaFoldDB" id="A0A6M5YFW4"/>
<organism evidence="1 2">
    <name type="scientific">Frigoriglobus tundricola</name>
    <dbReference type="NCBI Taxonomy" id="2774151"/>
    <lineage>
        <taxon>Bacteria</taxon>
        <taxon>Pseudomonadati</taxon>
        <taxon>Planctomycetota</taxon>
        <taxon>Planctomycetia</taxon>
        <taxon>Gemmatales</taxon>
        <taxon>Gemmataceae</taxon>
        <taxon>Frigoriglobus</taxon>
    </lineage>
</organism>
<dbReference type="SUPFAM" id="SSF88659">
    <property type="entry name" value="Sigma3 and sigma4 domains of RNA polymerase sigma factors"/>
    <property type="match status" value="1"/>
</dbReference>
<dbReference type="RefSeq" id="WP_171469239.1">
    <property type="nucleotide sequence ID" value="NZ_CP053452.2"/>
</dbReference>
<dbReference type="EMBL" id="CP053452">
    <property type="protein sequence ID" value="QJW92939.1"/>
    <property type="molecule type" value="Genomic_DNA"/>
</dbReference>
<reference evidence="2" key="1">
    <citation type="submission" date="2020-05" db="EMBL/GenBank/DDBJ databases">
        <title>Frigoriglobus tundricola gen. nov., sp. nov., a psychrotolerant cellulolytic planctomycete of the family Gemmataceae with two divergent copies of 16S rRNA gene.</title>
        <authorList>
            <person name="Kulichevskaya I.S."/>
            <person name="Ivanova A.A."/>
            <person name="Naumoff D.G."/>
            <person name="Beletsky A.V."/>
            <person name="Rijpstra W.I.C."/>
            <person name="Sinninghe Damste J.S."/>
            <person name="Mardanov A.V."/>
            <person name="Ravin N.V."/>
            <person name="Dedysh S.N."/>
        </authorList>
    </citation>
    <scope>NUCLEOTIDE SEQUENCE [LARGE SCALE GENOMIC DNA]</scope>
    <source>
        <strain evidence="2">PL17</strain>
    </source>
</reference>
<evidence type="ECO:0000313" key="1">
    <source>
        <dbReference type="EMBL" id="QJW92939.1"/>
    </source>
</evidence>
<accession>A0A6M5YFW4</accession>
<proteinExistence type="predicted"/>
<name>A0A6M5YFW4_9BACT</name>
<dbReference type="KEGG" id="ftj:FTUN_0437"/>
<evidence type="ECO:0000313" key="2">
    <source>
        <dbReference type="Proteomes" id="UP000503447"/>
    </source>
</evidence>
<dbReference type="InterPro" id="IPR013324">
    <property type="entry name" value="RNA_pol_sigma_r3/r4-like"/>
</dbReference>
<keyword evidence="2" id="KW-1185">Reference proteome</keyword>
<dbReference type="Proteomes" id="UP000503447">
    <property type="component" value="Chromosome"/>
</dbReference>
<sequence length="182" mass="20318">MLNESETAKVEAVQVPDEVFATAYEAAMRHAKYRASRRRDCDDIITDAAVDGLLWARANCTSAESFPAFAATCVRRFVWRKLAKASEKRARRPEHVELSDATRAVAKPVAPVRPLLIDDLPEDIAFAVRLFFTDGYSLRDCGLLMNKSPNTVDLMLKKAAELLAPGRIKPFRPTGQKRLTRG</sequence>